<protein>
    <submittedName>
        <fullName evidence="1">Uncharacterized protein</fullName>
    </submittedName>
</protein>
<evidence type="ECO:0000313" key="2">
    <source>
        <dbReference type="Proteomes" id="UP000257323"/>
    </source>
</evidence>
<dbReference type="Proteomes" id="UP000257323">
    <property type="component" value="Unassembled WGS sequence"/>
</dbReference>
<proteinExistence type="predicted"/>
<dbReference type="EMBL" id="QUAH01000001">
    <property type="protein sequence ID" value="RFT17008.1"/>
    <property type="molecule type" value="Genomic_DNA"/>
</dbReference>
<dbReference type="AlphaFoldDB" id="A0A3E2BQK6"/>
<gene>
    <name evidence="1" type="ORF">OP8BY_0950</name>
</gene>
<evidence type="ECO:0000313" key="1">
    <source>
        <dbReference type="EMBL" id="RFT17008.1"/>
    </source>
</evidence>
<accession>A0A3E2BQK6</accession>
<name>A0A3E2BQK6_9BACT</name>
<comment type="caution">
    <text evidence="1">The sequence shown here is derived from an EMBL/GenBank/DDBJ whole genome shotgun (WGS) entry which is preliminary data.</text>
</comment>
<reference evidence="1 2" key="1">
    <citation type="submission" date="2018-08" db="EMBL/GenBank/DDBJ databases">
        <title>Genome analysis of the thermophilic bacterium of the candidate phylum Aminicenantes from deep subsurface aquifer revealed its physiology and ecological role.</title>
        <authorList>
            <person name="Kadnikov V.V."/>
            <person name="Mardanov A.V."/>
            <person name="Beletsky A.V."/>
            <person name="Karnachuk O.V."/>
            <person name="Ravin N.V."/>
        </authorList>
    </citation>
    <scope>NUCLEOTIDE SEQUENCE [LARGE SCALE GENOMIC DNA]</scope>
    <source>
        <strain evidence="1">BY38</strain>
    </source>
</reference>
<sequence length="170" mass="19267">MDKTLAEIFRLKPDLQDFFLEVRRLEGDFPFNREDMEALGQAYFERYPEKFVQRNLEEVRLGYQLTRFCLLEKSMAGIKGELKDFFRQAFAQPDKITGLMADLTGSGLGPELATGFGQLQAVLDGLKAIVDELPKGMVKERFLGGLSSLFNVCYLLKVLIARSGQESLQD</sequence>
<organism evidence="1 2">
    <name type="scientific">Candidatus Saccharicenans subterraneus</name>
    <dbReference type="NCBI Taxonomy" id="2508984"/>
    <lineage>
        <taxon>Bacteria</taxon>
        <taxon>Candidatus Aminicenantota</taxon>
        <taxon>Candidatus Aminicenantia</taxon>
        <taxon>Candidatus Aminicenantales</taxon>
        <taxon>Candidatus Saccharicenantaceae</taxon>
        <taxon>Candidatus Saccharicenans</taxon>
    </lineage>
</organism>